<dbReference type="Proteomes" id="UP000024635">
    <property type="component" value="Unassembled WGS sequence"/>
</dbReference>
<organism evidence="1 2">
    <name type="scientific">Ancylostoma ceylanicum</name>
    <dbReference type="NCBI Taxonomy" id="53326"/>
    <lineage>
        <taxon>Eukaryota</taxon>
        <taxon>Metazoa</taxon>
        <taxon>Ecdysozoa</taxon>
        <taxon>Nematoda</taxon>
        <taxon>Chromadorea</taxon>
        <taxon>Rhabditida</taxon>
        <taxon>Rhabditina</taxon>
        <taxon>Rhabditomorpha</taxon>
        <taxon>Strongyloidea</taxon>
        <taxon>Ancylostomatidae</taxon>
        <taxon>Ancylostomatinae</taxon>
        <taxon>Ancylostoma</taxon>
    </lineage>
</organism>
<keyword evidence="2" id="KW-1185">Reference proteome</keyword>
<accession>A0A016SCB6</accession>
<dbReference type="EMBL" id="JARK01001586">
    <property type="protein sequence ID" value="EYB88280.1"/>
    <property type="molecule type" value="Genomic_DNA"/>
</dbReference>
<dbReference type="AlphaFoldDB" id="A0A016SCB6"/>
<gene>
    <name evidence="1" type="primary">Acey_s0250.g164</name>
    <name evidence="1" type="ORF">Y032_0250g164</name>
</gene>
<sequence length="86" mass="9767">MDNKRVESWGNCAASFAHFVAQVSLELSLKLVLKQMHVQRLEVLNGFQSDLQCEDCLEDPSAFPSFTAEFFFTEFFTGSSYPTFLS</sequence>
<proteinExistence type="predicted"/>
<evidence type="ECO:0000313" key="2">
    <source>
        <dbReference type="Proteomes" id="UP000024635"/>
    </source>
</evidence>
<name>A0A016SCB6_9BILA</name>
<reference evidence="2" key="1">
    <citation type="journal article" date="2015" name="Nat. Genet.">
        <title>The genome and transcriptome of the zoonotic hookworm Ancylostoma ceylanicum identify infection-specific gene families.</title>
        <authorList>
            <person name="Schwarz E.M."/>
            <person name="Hu Y."/>
            <person name="Antoshechkin I."/>
            <person name="Miller M.M."/>
            <person name="Sternberg P.W."/>
            <person name="Aroian R.V."/>
        </authorList>
    </citation>
    <scope>NUCLEOTIDE SEQUENCE</scope>
    <source>
        <strain evidence="2">HY135</strain>
    </source>
</reference>
<evidence type="ECO:0000313" key="1">
    <source>
        <dbReference type="EMBL" id="EYB88280.1"/>
    </source>
</evidence>
<protein>
    <submittedName>
        <fullName evidence="1">Uncharacterized protein</fullName>
    </submittedName>
</protein>
<comment type="caution">
    <text evidence="1">The sequence shown here is derived from an EMBL/GenBank/DDBJ whole genome shotgun (WGS) entry which is preliminary data.</text>
</comment>